<dbReference type="InterPro" id="IPR007527">
    <property type="entry name" value="Znf_SWIM"/>
</dbReference>
<comment type="similarity">
    <text evidence="2">Belongs to the FHY3/FAR1 family.</text>
</comment>
<dbReference type="PANTHER" id="PTHR31669:SF62">
    <property type="entry name" value="PROTEIN FAR1-RELATED SEQUENCE 1"/>
    <property type="match status" value="1"/>
</dbReference>
<gene>
    <name evidence="5" type="ORF">D0Y65_022749</name>
</gene>
<dbReference type="PANTHER" id="PTHR31669">
    <property type="entry name" value="PROTEIN FAR1-RELATED SEQUENCE 10-RELATED"/>
    <property type="match status" value="1"/>
</dbReference>
<dbReference type="InterPro" id="IPR004330">
    <property type="entry name" value="FAR1_DNA_bnd_dom"/>
</dbReference>
<keyword evidence="6" id="KW-1185">Reference proteome</keyword>
<dbReference type="GO" id="GO:0006355">
    <property type="term" value="P:regulation of DNA-templated transcription"/>
    <property type="evidence" value="ECO:0007669"/>
    <property type="project" value="UniProtKB-UniRule"/>
</dbReference>
<keyword evidence="1 2" id="KW-0863">Zinc-finger</keyword>
<dbReference type="InterPro" id="IPR018289">
    <property type="entry name" value="MULE_transposase_dom"/>
</dbReference>
<protein>
    <recommendedName>
        <fullName evidence="2">Protein FAR1-RELATED SEQUENCE</fullName>
    </recommendedName>
</protein>
<comment type="subcellular location">
    <subcellularLocation>
        <location evidence="2">Nucleus</location>
    </subcellularLocation>
</comment>
<reference evidence="5 6" key="1">
    <citation type="submission" date="2018-09" db="EMBL/GenBank/DDBJ databases">
        <title>A high-quality reference genome of wild soybean provides a powerful tool to mine soybean genomes.</title>
        <authorList>
            <person name="Xie M."/>
            <person name="Chung C.Y.L."/>
            <person name="Li M.-W."/>
            <person name="Wong F.-L."/>
            <person name="Chan T.-F."/>
            <person name="Lam H.-M."/>
        </authorList>
    </citation>
    <scope>NUCLEOTIDE SEQUENCE [LARGE SCALE GENOMIC DNA]</scope>
    <source>
        <strain evidence="6">cv. W05</strain>
        <tissue evidence="5">Hypocotyl of etiolated seedlings</tissue>
    </source>
</reference>
<feature type="compositionally biased region" description="Acidic residues" evidence="3">
    <location>
        <begin position="1"/>
        <end position="15"/>
    </location>
</feature>
<comment type="function">
    <text evidence="2">Putative transcription activator involved in regulating light control of development.</text>
</comment>
<name>A0A445IUS0_GLYSO</name>
<dbReference type="GO" id="GO:0005634">
    <property type="term" value="C:nucleus"/>
    <property type="evidence" value="ECO:0007669"/>
    <property type="project" value="UniProtKB-SubCell"/>
</dbReference>
<dbReference type="Pfam" id="PF03101">
    <property type="entry name" value="FAR1"/>
    <property type="match status" value="1"/>
</dbReference>
<accession>A0A445IUS0</accession>
<dbReference type="InterPro" id="IPR031052">
    <property type="entry name" value="FHY3/FAR1"/>
</dbReference>
<organism evidence="5 6">
    <name type="scientific">Glycine soja</name>
    <name type="common">Wild soybean</name>
    <dbReference type="NCBI Taxonomy" id="3848"/>
    <lineage>
        <taxon>Eukaryota</taxon>
        <taxon>Viridiplantae</taxon>
        <taxon>Streptophyta</taxon>
        <taxon>Embryophyta</taxon>
        <taxon>Tracheophyta</taxon>
        <taxon>Spermatophyta</taxon>
        <taxon>Magnoliopsida</taxon>
        <taxon>eudicotyledons</taxon>
        <taxon>Gunneridae</taxon>
        <taxon>Pentapetalae</taxon>
        <taxon>rosids</taxon>
        <taxon>fabids</taxon>
        <taxon>Fabales</taxon>
        <taxon>Fabaceae</taxon>
        <taxon>Papilionoideae</taxon>
        <taxon>50 kb inversion clade</taxon>
        <taxon>NPAAA clade</taxon>
        <taxon>indigoferoid/millettioid clade</taxon>
        <taxon>Phaseoleae</taxon>
        <taxon>Glycine</taxon>
        <taxon>Glycine subgen. Soja</taxon>
    </lineage>
</organism>
<feature type="compositionally biased region" description="Basic residues" evidence="3">
    <location>
        <begin position="71"/>
        <end position="80"/>
    </location>
</feature>
<proteinExistence type="inferred from homology"/>
<feature type="domain" description="SWIM-type" evidence="4">
    <location>
        <begin position="471"/>
        <end position="507"/>
    </location>
</feature>
<dbReference type="Pfam" id="PF10551">
    <property type="entry name" value="MULE"/>
    <property type="match status" value="1"/>
</dbReference>
<keyword evidence="2" id="KW-0862">Zinc</keyword>
<dbReference type="Pfam" id="PF04434">
    <property type="entry name" value="SWIM"/>
    <property type="match status" value="1"/>
</dbReference>
<dbReference type="EMBL" id="QZWG01000009">
    <property type="protein sequence ID" value="RZB89907.1"/>
    <property type="molecule type" value="Genomic_DNA"/>
</dbReference>
<feature type="region of interest" description="Disordered" evidence="3">
    <location>
        <begin position="63"/>
        <end position="90"/>
    </location>
</feature>
<dbReference type="AlphaFoldDB" id="A0A445IUS0"/>
<evidence type="ECO:0000256" key="1">
    <source>
        <dbReference type="PROSITE-ProRule" id="PRU00325"/>
    </source>
</evidence>
<keyword evidence="2" id="KW-0539">Nucleus</keyword>
<evidence type="ECO:0000256" key="3">
    <source>
        <dbReference type="SAM" id="MobiDB-lite"/>
    </source>
</evidence>
<dbReference type="Gramene" id="XM_028323855.1">
    <property type="protein sequence ID" value="XP_028179656.1"/>
    <property type="gene ID" value="LOC114366843"/>
</dbReference>
<sequence>MEPEPEPELEPEPEPGPEFSSKEEAFSYYQTYAKSVGFSAIIKASRRSRISGNFIDAKFACTRYGTPPNPKKPKPKRARTSPKTDCKASMHVKRTPHGTWIISSFIKHHNHQTNSNNNASPSRKPKIKKTLHHLVFAEGDLQFLLDTFMSMQNENPNFFYAVDFNEEQRLRTVFWVDAKARLDYRHFSDVVLLDTTHVKNECKLPFVPFVGVNHHFQVFLLGLAFVSDESESTFSWLMRSWLRAMGGCAPKLMLTDCDEALKKAVAEVAPESWHCFCLWHVLSKVPEKLGRVMQRHGGEFVTRFNECVLRSRTKEQFEKRWGKMVGRFELGDESWLWDIYEDRERWVPAFMKGRVLAGLSTVQRSEAMNCLFDKYVQRKTTLKEFVEQYRVVLQDKCEEEAKADFVTLHRQPALKSPSPFGKQMVELYTNEVFKKFQSEVLGAVACHPRKESEDGPTKVFRVQDFEDNEDFVVTWNESTLEVLCACYSFEFNGFLCRHVMIVLQISAVHSIPPRYILKRWTKDAKCRQTAGDLSMSDAVVSDSRAKRYNNLCQQAFQLGDVGSLSQESYIAAINALEAALRKCKSLNDSIQSVREPNLPCSGSQEGILISNSVGHSNKRDSTLGKRKVCPEPETVAIGVNSNWQQVENSNTQAAGLDCSYESQQSIQEMGQLNSSSEPGWLFFF</sequence>
<evidence type="ECO:0000313" key="6">
    <source>
        <dbReference type="Proteomes" id="UP000289340"/>
    </source>
</evidence>
<evidence type="ECO:0000313" key="5">
    <source>
        <dbReference type="EMBL" id="RZB89907.1"/>
    </source>
</evidence>
<keyword evidence="2" id="KW-0479">Metal-binding</keyword>
<dbReference type="GO" id="GO:0008270">
    <property type="term" value="F:zinc ion binding"/>
    <property type="evidence" value="ECO:0007669"/>
    <property type="project" value="UniProtKB-UniRule"/>
</dbReference>
<comment type="caution">
    <text evidence="5">The sequence shown here is derived from an EMBL/GenBank/DDBJ whole genome shotgun (WGS) entry which is preliminary data.</text>
</comment>
<dbReference type="Proteomes" id="UP000289340">
    <property type="component" value="Chromosome 9"/>
</dbReference>
<evidence type="ECO:0000256" key="2">
    <source>
        <dbReference type="RuleBase" id="RU367018"/>
    </source>
</evidence>
<evidence type="ECO:0000259" key="4">
    <source>
        <dbReference type="PROSITE" id="PS50966"/>
    </source>
</evidence>
<feature type="region of interest" description="Disordered" evidence="3">
    <location>
        <begin position="1"/>
        <end position="23"/>
    </location>
</feature>
<dbReference type="PROSITE" id="PS50966">
    <property type="entry name" value="ZF_SWIM"/>
    <property type="match status" value="1"/>
</dbReference>